<evidence type="ECO:0000313" key="1">
    <source>
        <dbReference type="EMBL" id="MEQ2397287.1"/>
    </source>
</evidence>
<dbReference type="RefSeq" id="WP_144164601.1">
    <property type="nucleotide sequence ID" value="NZ_JBBMFR010000005.1"/>
</dbReference>
<organism evidence="1 2">
    <name type="scientific">Bifidobacterium hominis</name>
    <dbReference type="NCBI Taxonomy" id="3133177"/>
    <lineage>
        <taxon>Bacteria</taxon>
        <taxon>Bacillati</taxon>
        <taxon>Actinomycetota</taxon>
        <taxon>Actinomycetes</taxon>
        <taxon>Bifidobacteriales</taxon>
        <taxon>Bifidobacteriaceae</taxon>
        <taxon>Bifidobacterium</taxon>
    </lineage>
</organism>
<name>A0ABV1CCS0_9BIFI</name>
<sequence>MTVFMHFSHRKQYIIYIGYFGLVRSQWVRQHERERTGMECPKGHVFELMQQGGLTDKVIKMHVVKP</sequence>
<evidence type="ECO:0008006" key="3">
    <source>
        <dbReference type="Google" id="ProtNLM"/>
    </source>
</evidence>
<dbReference type="EMBL" id="JBBMFR010000005">
    <property type="protein sequence ID" value="MEQ2397287.1"/>
    <property type="molecule type" value="Genomic_DNA"/>
</dbReference>
<protein>
    <recommendedName>
        <fullName evidence="3">Transposase</fullName>
    </recommendedName>
</protein>
<dbReference type="Proteomes" id="UP001462554">
    <property type="component" value="Unassembled WGS sequence"/>
</dbReference>
<gene>
    <name evidence="1" type="ORF">WMO36_05320</name>
</gene>
<evidence type="ECO:0000313" key="2">
    <source>
        <dbReference type="Proteomes" id="UP001462554"/>
    </source>
</evidence>
<reference evidence="1 2" key="1">
    <citation type="submission" date="2024-03" db="EMBL/GenBank/DDBJ databases">
        <title>Human intestinal bacterial collection.</title>
        <authorList>
            <person name="Pauvert C."/>
            <person name="Hitch T.C.A."/>
            <person name="Clavel T."/>
        </authorList>
    </citation>
    <scope>NUCLEOTIDE SEQUENCE [LARGE SCALE GENOMIC DNA]</scope>
    <source>
        <strain evidence="1 2">CLA-AA-H311</strain>
    </source>
</reference>
<comment type="caution">
    <text evidence="1">The sequence shown here is derived from an EMBL/GenBank/DDBJ whole genome shotgun (WGS) entry which is preliminary data.</text>
</comment>
<keyword evidence="2" id="KW-1185">Reference proteome</keyword>
<proteinExistence type="predicted"/>
<accession>A0ABV1CCS0</accession>